<feature type="region of interest" description="Disordered" evidence="1">
    <location>
        <begin position="50"/>
        <end position="114"/>
    </location>
</feature>
<keyword evidence="3" id="KW-1185">Reference proteome</keyword>
<sequence>MYRLLRILEQFDPERASNTLSSDVIGCVVPRGRIVRGYVYAGVNKEIPPPSSATHSCHGLGPESRKTLPSSAKRSIAQYSPKPQRKNQTKSPAEYREQRRLKQERYRRKQTQREHDLAKVVKRLRQEVPLLQMQHMRMVFGVKLMLEAVVTEYFQLFRHGIWFSNMDTPCHLKAKAQQQLVFLRTAMSNDVILGGLKGVDALVEQWRRYCTYFDNVELNLGVVDIRSNIAWANATLSVTVTKTTLDQVFPHLLEGEQDKLILRSRLLGQLLVLPCRICFEWDEKSKRVVRLDTMLDFFTPLQHLLPCFDFVATVMEKALITLECIISDDGSD</sequence>
<name>V9EHD2_PHYNI</name>
<dbReference type="HOGENOM" id="CLU_051444_1_0_1"/>
<accession>V9EHD2</accession>
<proteinExistence type="predicted"/>
<evidence type="ECO:0008006" key="4">
    <source>
        <dbReference type="Google" id="ProtNLM"/>
    </source>
</evidence>
<dbReference type="AlphaFoldDB" id="V9EHD2"/>
<comment type="caution">
    <text evidence="2">The sequence shown here is derived from an EMBL/GenBank/DDBJ whole genome shotgun (WGS) entry which is preliminary data.</text>
</comment>
<protein>
    <recommendedName>
        <fullName evidence="4">BZIP domain-containing protein</fullName>
    </recommendedName>
</protein>
<dbReference type="eggNOG" id="ENOG502REJS">
    <property type="taxonomic scope" value="Eukaryota"/>
</dbReference>
<evidence type="ECO:0000256" key="1">
    <source>
        <dbReference type="SAM" id="MobiDB-lite"/>
    </source>
</evidence>
<evidence type="ECO:0000313" key="3">
    <source>
        <dbReference type="Proteomes" id="UP000018721"/>
    </source>
</evidence>
<dbReference type="Proteomes" id="UP000018721">
    <property type="component" value="Unassembled WGS sequence"/>
</dbReference>
<gene>
    <name evidence="2" type="ORF">F443_16220</name>
</gene>
<dbReference type="EMBL" id="ANIZ01002842">
    <property type="protein sequence ID" value="ETI37938.1"/>
    <property type="molecule type" value="Genomic_DNA"/>
</dbReference>
<feature type="compositionally biased region" description="Basic and acidic residues" evidence="1">
    <location>
        <begin position="93"/>
        <end position="104"/>
    </location>
</feature>
<organism evidence="2 3">
    <name type="scientific">Phytophthora nicotianae P1569</name>
    <dbReference type="NCBI Taxonomy" id="1317065"/>
    <lineage>
        <taxon>Eukaryota</taxon>
        <taxon>Sar</taxon>
        <taxon>Stramenopiles</taxon>
        <taxon>Oomycota</taxon>
        <taxon>Peronosporomycetes</taxon>
        <taxon>Peronosporales</taxon>
        <taxon>Peronosporaceae</taxon>
        <taxon>Phytophthora</taxon>
    </lineage>
</organism>
<evidence type="ECO:0000313" key="2">
    <source>
        <dbReference type="EMBL" id="ETI37938.1"/>
    </source>
</evidence>
<reference evidence="2 3" key="1">
    <citation type="submission" date="2013-11" db="EMBL/GenBank/DDBJ databases">
        <title>The Genome Sequence of Phytophthora parasitica P1569.</title>
        <authorList>
            <consortium name="The Broad Institute Genomics Platform"/>
            <person name="Russ C."/>
            <person name="Tyler B."/>
            <person name="Panabieres F."/>
            <person name="Shan W."/>
            <person name="Tripathy S."/>
            <person name="Grunwald N."/>
            <person name="Machado M."/>
            <person name="Johnson C.S."/>
            <person name="Arredondo F."/>
            <person name="Hong C."/>
            <person name="Coffey M."/>
            <person name="Young S.K."/>
            <person name="Zeng Q."/>
            <person name="Gargeya S."/>
            <person name="Fitzgerald M."/>
            <person name="Abouelleil A."/>
            <person name="Alvarado L."/>
            <person name="Chapman S.B."/>
            <person name="Gainer-Dewar J."/>
            <person name="Goldberg J."/>
            <person name="Griggs A."/>
            <person name="Gujja S."/>
            <person name="Hansen M."/>
            <person name="Howarth C."/>
            <person name="Imamovic A."/>
            <person name="Ireland A."/>
            <person name="Larimer J."/>
            <person name="McCowan C."/>
            <person name="Murphy C."/>
            <person name="Pearson M."/>
            <person name="Poon T.W."/>
            <person name="Priest M."/>
            <person name="Roberts A."/>
            <person name="Saif S."/>
            <person name="Shea T."/>
            <person name="Sykes S."/>
            <person name="Wortman J."/>
            <person name="Nusbaum C."/>
            <person name="Birren B."/>
        </authorList>
    </citation>
    <scope>NUCLEOTIDE SEQUENCE [LARGE SCALE GENOMIC DNA]</scope>
    <source>
        <strain evidence="2 3">P1569</strain>
    </source>
</reference>